<dbReference type="PANTHER" id="PTHR10209">
    <property type="entry name" value="OXIDOREDUCTASE, 2OG-FE II OXYGENASE FAMILY PROTEIN"/>
    <property type="match status" value="1"/>
</dbReference>
<proteinExistence type="inferred from homology"/>
<evidence type="ECO:0000313" key="9">
    <source>
        <dbReference type="Proteomes" id="UP000631114"/>
    </source>
</evidence>
<name>A0A835MCD0_9MAGN</name>
<evidence type="ECO:0000256" key="5">
    <source>
        <dbReference type="RuleBase" id="RU003682"/>
    </source>
</evidence>
<evidence type="ECO:0000256" key="3">
    <source>
        <dbReference type="ARBA" id="ARBA00023002"/>
    </source>
</evidence>
<dbReference type="GO" id="GO:0051213">
    <property type="term" value="F:dioxygenase activity"/>
    <property type="evidence" value="ECO:0007669"/>
    <property type="project" value="UniProtKB-ARBA"/>
</dbReference>
<sequence length="362" mass="40914">MTIGGSPSTETQNYDRAKEVKEFDDSKIGVKGLVDSGITSIPRIFIHPPENLPKPNPTTNSNSHQIPTIDLSEPRSVTVDQIRQASRTFGFFQITNHGIPLNVIHRMIDSVKEFNQQPTEIKSRHYSREMGRGVVFSTNFDLYQSKAASWRDTLQVKLGPAPIKSDLLPEMCKVEIIEWDREVKRVGETLMEILSVGLGLDEKRLKQMSFLESRTMAAHYYPYCPQPDQTVGLLPHRDPGVITILLQDQIGGLQVKHGEDWINVKSIDGALVINISDILQMVSNGEYRSVEHRVLANPNEQPRISVGVFFNPGNREELYGPLPELVSDEKPALYRQFTLTEYLGKLFSRGLDGKPFIDQFKL</sequence>
<dbReference type="Proteomes" id="UP000631114">
    <property type="component" value="Unassembled WGS sequence"/>
</dbReference>
<feature type="domain" description="Fe2OG dioxygenase" evidence="7">
    <location>
        <begin position="209"/>
        <end position="312"/>
    </location>
</feature>
<organism evidence="8 9">
    <name type="scientific">Coptis chinensis</name>
    <dbReference type="NCBI Taxonomy" id="261450"/>
    <lineage>
        <taxon>Eukaryota</taxon>
        <taxon>Viridiplantae</taxon>
        <taxon>Streptophyta</taxon>
        <taxon>Embryophyta</taxon>
        <taxon>Tracheophyta</taxon>
        <taxon>Spermatophyta</taxon>
        <taxon>Magnoliopsida</taxon>
        <taxon>Ranunculales</taxon>
        <taxon>Ranunculaceae</taxon>
        <taxon>Coptidoideae</taxon>
        <taxon>Coptis</taxon>
    </lineage>
</organism>
<feature type="region of interest" description="Disordered" evidence="6">
    <location>
        <begin position="46"/>
        <end position="68"/>
    </location>
</feature>
<keyword evidence="2 5" id="KW-0479">Metal-binding</keyword>
<comment type="caution">
    <text evidence="8">The sequence shown here is derived from an EMBL/GenBank/DDBJ whole genome shotgun (WGS) entry which is preliminary data.</text>
</comment>
<dbReference type="FunFam" id="2.60.120.330:FF:000026">
    <property type="entry name" value="DIBOA-glucoside dioxygenase BX6"/>
    <property type="match status" value="1"/>
</dbReference>
<protein>
    <recommendedName>
        <fullName evidence="7">Fe2OG dioxygenase domain-containing protein</fullName>
    </recommendedName>
</protein>
<evidence type="ECO:0000313" key="8">
    <source>
        <dbReference type="EMBL" id="KAF9621894.1"/>
    </source>
</evidence>
<keyword evidence="9" id="KW-1185">Reference proteome</keyword>
<comment type="similarity">
    <text evidence="1 5">Belongs to the iron/ascorbate-dependent oxidoreductase family.</text>
</comment>
<keyword evidence="4 5" id="KW-0408">Iron</keyword>
<feature type="compositionally biased region" description="Polar residues" evidence="6">
    <location>
        <begin position="57"/>
        <end position="66"/>
    </location>
</feature>
<dbReference type="PROSITE" id="PS51471">
    <property type="entry name" value="FE2OG_OXY"/>
    <property type="match status" value="1"/>
</dbReference>
<dbReference type="OrthoDB" id="288590at2759"/>
<gene>
    <name evidence="8" type="ORF">IFM89_028482</name>
</gene>
<dbReference type="InterPro" id="IPR027443">
    <property type="entry name" value="IPNS-like_sf"/>
</dbReference>
<reference evidence="8 9" key="1">
    <citation type="submission" date="2020-10" db="EMBL/GenBank/DDBJ databases">
        <title>The Coptis chinensis genome and diversification of protoberbering-type alkaloids.</title>
        <authorList>
            <person name="Wang B."/>
            <person name="Shu S."/>
            <person name="Song C."/>
            <person name="Liu Y."/>
        </authorList>
    </citation>
    <scope>NUCLEOTIDE SEQUENCE [LARGE SCALE GENOMIC DNA]</scope>
    <source>
        <strain evidence="8">HL-2020</strain>
        <tissue evidence="8">Leaf</tissue>
    </source>
</reference>
<dbReference type="GO" id="GO:0046872">
    <property type="term" value="F:metal ion binding"/>
    <property type="evidence" value="ECO:0007669"/>
    <property type="project" value="UniProtKB-KW"/>
</dbReference>
<accession>A0A835MCD0</accession>
<evidence type="ECO:0000256" key="4">
    <source>
        <dbReference type="ARBA" id="ARBA00023004"/>
    </source>
</evidence>
<dbReference type="AlphaFoldDB" id="A0A835MCD0"/>
<dbReference type="EMBL" id="JADFTS010000002">
    <property type="protein sequence ID" value="KAF9621894.1"/>
    <property type="molecule type" value="Genomic_DNA"/>
</dbReference>
<dbReference type="Pfam" id="PF03171">
    <property type="entry name" value="2OG-FeII_Oxy"/>
    <property type="match status" value="1"/>
</dbReference>
<keyword evidence="3 5" id="KW-0560">Oxidoreductase</keyword>
<dbReference type="InterPro" id="IPR044861">
    <property type="entry name" value="IPNS-like_FE2OG_OXY"/>
</dbReference>
<evidence type="ECO:0000256" key="6">
    <source>
        <dbReference type="SAM" id="MobiDB-lite"/>
    </source>
</evidence>
<dbReference type="Gene3D" id="2.60.120.330">
    <property type="entry name" value="B-lactam Antibiotic, Isopenicillin N Synthase, Chain"/>
    <property type="match status" value="1"/>
</dbReference>
<dbReference type="InterPro" id="IPR005123">
    <property type="entry name" value="Oxoglu/Fe-dep_dioxygenase_dom"/>
</dbReference>
<dbReference type="Pfam" id="PF14226">
    <property type="entry name" value="DIOX_N"/>
    <property type="match status" value="1"/>
</dbReference>
<evidence type="ECO:0000256" key="1">
    <source>
        <dbReference type="ARBA" id="ARBA00008056"/>
    </source>
</evidence>
<evidence type="ECO:0000259" key="7">
    <source>
        <dbReference type="PROSITE" id="PS51471"/>
    </source>
</evidence>
<evidence type="ECO:0000256" key="2">
    <source>
        <dbReference type="ARBA" id="ARBA00022723"/>
    </source>
</evidence>
<dbReference type="InterPro" id="IPR026992">
    <property type="entry name" value="DIOX_N"/>
</dbReference>
<dbReference type="PANTHER" id="PTHR10209:SF751">
    <property type="entry name" value="OS06G0255100 PROTEIN"/>
    <property type="match status" value="1"/>
</dbReference>
<dbReference type="SUPFAM" id="SSF51197">
    <property type="entry name" value="Clavaminate synthase-like"/>
    <property type="match status" value="1"/>
</dbReference>